<dbReference type="Proteomes" id="UP001152300">
    <property type="component" value="Unassembled WGS sequence"/>
</dbReference>
<accession>A0A9X0AIL6</accession>
<gene>
    <name evidence="3" type="ORF">OCU04_007361</name>
</gene>
<name>A0A9X0AIL6_9HELO</name>
<evidence type="ECO:0000313" key="4">
    <source>
        <dbReference type="Proteomes" id="UP001152300"/>
    </source>
</evidence>
<dbReference type="Gene3D" id="3.10.10.10">
    <property type="entry name" value="HIV Type 1 Reverse Transcriptase, subunit A, domain 1"/>
    <property type="match status" value="1"/>
</dbReference>
<proteinExistence type="predicted"/>
<dbReference type="SUPFAM" id="SSF56672">
    <property type="entry name" value="DNA/RNA polymerases"/>
    <property type="match status" value="1"/>
</dbReference>
<dbReference type="InterPro" id="IPR041577">
    <property type="entry name" value="RT_RNaseH_2"/>
</dbReference>
<evidence type="ECO:0000259" key="2">
    <source>
        <dbReference type="PROSITE" id="PS50878"/>
    </source>
</evidence>
<dbReference type="InterPro" id="IPR043128">
    <property type="entry name" value="Rev_trsase/Diguanyl_cyclase"/>
</dbReference>
<sequence>MYACRGYKMFQASIDLINRILKEKEDPAPEDLPFEFRSWIDVFSPYNADKLPPHRLYDYDIRLQDRAKLPFGALYSISRDELKALQEWLRENLAKGFIRSSSSASASPVLFVKKPNGDLRFCVDYCALNNLSMKDRYPLPLTKKSLNNLKGMKYFTKIDIISVFNNIRIKEGQEYLTTFCTRFGLFETLVIPFGLTGAPAMFQRFINDTLREYLDIFCTAYLDDILIYSKTRSEHIKHIQKVLDALRKAGLYANLSKYEFLKPETKFLGLIVNREGIRMDPAKIKTIIDWKTPKNLTDVQMFIGFSNFYRRFIRDFSSIIRSMVNLTKKDVAFQWDPGCEKSFSNLKAAFTAALVLTFFDWKKDVILETDVSDYVSAGVLSQYDNDGILKPIAYFSKKYSIAKCNYEIYDKELLIIIRCFEEWRSELEGTSSPIKVITDYKNLEYFTIIKLLNRCQTR</sequence>
<dbReference type="Pfam" id="PF00078">
    <property type="entry name" value="RVT_1"/>
    <property type="match status" value="1"/>
</dbReference>
<dbReference type="CDD" id="cd01647">
    <property type="entry name" value="RT_LTR"/>
    <property type="match status" value="1"/>
</dbReference>
<dbReference type="GO" id="GO:0003824">
    <property type="term" value="F:catalytic activity"/>
    <property type="evidence" value="ECO:0007669"/>
    <property type="project" value="UniProtKB-KW"/>
</dbReference>
<dbReference type="OrthoDB" id="3561867at2759"/>
<dbReference type="PANTHER" id="PTHR37984">
    <property type="entry name" value="PROTEIN CBG26694"/>
    <property type="match status" value="1"/>
</dbReference>
<keyword evidence="4" id="KW-1185">Reference proteome</keyword>
<dbReference type="EMBL" id="JAPEIS010000008">
    <property type="protein sequence ID" value="KAJ8063485.1"/>
    <property type="molecule type" value="Genomic_DNA"/>
</dbReference>
<comment type="caution">
    <text evidence="3">The sequence shown here is derived from an EMBL/GenBank/DDBJ whole genome shotgun (WGS) entry which is preliminary data.</text>
</comment>
<dbReference type="PANTHER" id="PTHR37984:SF5">
    <property type="entry name" value="PROTEIN NYNRIN-LIKE"/>
    <property type="match status" value="1"/>
</dbReference>
<dbReference type="CDD" id="cd09274">
    <property type="entry name" value="RNase_HI_RT_Ty3"/>
    <property type="match status" value="1"/>
</dbReference>
<protein>
    <recommendedName>
        <fullName evidence="2">Reverse transcriptase domain-containing protein</fullName>
    </recommendedName>
</protein>
<dbReference type="PROSITE" id="PS50878">
    <property type="entry name" value="RT_POL"/>
    <property type="match status" value="1"/>
</dbReference>
<feature type="domain" description="Reverse transcriptase" evidence="2">
    <location>
        <begin position="93"/>
        <end position="272"/>
    </location>
</feature>
<evidence type="ECO:0000313" key="3">
    <source>
        <dbReference type="EMBL" id="KAJ8063485.1"/>
    </source>
</evidence>
<dbReference type="FunFam" id="3.30.70.270:FF:000063">
    <property type="entry name" value="Zinc knuckle domaincontaining protein"/>
    <property type="match status" value="1"/>
</dbReference>
<dbReference type="Pfam" id="PF17919">
    <property type="entry name" value="RT_RNaseH_2"/>
    <property type="match status" value="1"/>
</dbReference>
<keyword evidence="1" id="KW-0511">Multifunctional enzyme</keyword>
<evidence type="ECO:0000256" key="1">
    <source>
        <dbReference type="ARBA" id="ARBA00023268"/>
    </source>
</evidence>
<reference evidence="3" key="1">
    <citation type="submission" date="2022-11" db="EMBL/GenBank/DDBJ databases">
        <title>Genome Resource of Sclerotinia nivalis Strain SnTB1, a Plant Pathogen Isolated from American Ginseng.</title>
        <authorList>
            <person name="Fan S."/>
        </authorList>
    </citation>
    <scope>NUCLEOTIDE SEQUENCE</scope>
    <source>
        <strain evidence="3">SnTB1</strain>
    </source>
</reference>
<dbReference type="Gene3D" id="3.30.70.270">
    <property type="match status" value="2"/>
</dbReference>
<organism evidence="3 4">
    <name type="scientific">Sclerotinia nivalis</name>
    <dbReference type="NCBI Taxonomy" id="352851"/>
    <lineage>
        <taxon>Eukaryota</taxon>
        <taxon>Fungi</taxon>
        <taxon>Dikarya</taxon>
        <taxon>Ascomycota</taxon>
        <taxon>Pezizomycotina</taxon>
        <taxon>Leotiomycetes</taxon>
        <taxon>Helotiales</taxon>
        <taxon>Sclerotiniaceae</taxon>
        <taxon>Sclerotinia</taxon>
    </lineage>
</organism>
<dbReference type="InterPro" id="IPR000477">
    <property type="entry name" value="RT_dom"/>
</dbReference>
<dbReference type="InterPro" id="IPR043502">
    <property type="entry name" value="DNA/RNA_pol_sf"/>
</dbReference>
<dbReference type="AlphaFoldDB" id="A0A9X0AIL6"/>
<dbReference type="InterPro" id="IPR050951">
    <property type="entry name" value="Retrovirus_Pol_polyprotein"/>
</dbReference>